<evidence type="ECO:0000313" key="1">
    <source>
        <dbReference type="EMBL" id="ABZ10078.1"/>
    </source>
</evidence>
<sequence length="75" mass="8009">MNLLSHLPSFTSAVNSLGVFPSILIPNDAQVPTICFATDFKEVAYDDSNLTLATLAIESTVISPTQSVPDVPEPF</sequence>
<accession>B3TBW9</accession>
<dbReference type="EMBL" id="EU016665">
    <property type="protein sequence ID" value="ABZ10078.1"/>
    <property type="molecule type" value="Genomic_DNA"/>
</dbReference>
<proteinExistence type="predicted"/>
<reference evidence="1" key="1">
    <citation type="journal article" date="2008" name="ISME J.">
        <title>Genomic patterns of recombination, clonal divergence and environment in marine microbial populations.</title>
        <authorList>
            <person name="Konstantinidis K.T."/>
            <person name="Delong E.F."/>
        </authorList>
    </citation>
    <scope>NUCLEOTIDE SEQUENCE</scope>
</reference>
<name>B3TBW9_9ARCH</name>
<gene>
    <name evidence="1" type="ORF">ALOHA_HF4000APKG10F15ctg6g6</name>
</gene>
<dbReference type="AlphaFoldDB" id="B3TBW9"/>
<organism evidence="1">
    <name type="scientific">uncultured marine crenarchaeote HF4000_APKG10F15</name>
    <dbReference type="NCBI Taxonomy" id="455611"/>
    <lineage>
        <taxon>Archaea</taxon>
        <taxon>Nitrososphaerota</taxon>
        <taxon>Nitrososphaeria</taxon>
        <taxon>Nitrosopumilales</taxon>
        <taxon>environmental samples</taxon>
    </lineage>
</organism>
<protein>
    <submittedName>
        <fullName evidence="1">Uncharacterized protein</fullName>
    </submittedName>
</protein>